<dbReference type="PATRIC" id="fig|1547436.3.peg.778"/>
<evidence type="ECO:0000313" key="2">
    <source>
        <dbReference type="EMBL" id="KQC29101.1"/>
    </source>
</evidence>
<evidence type="ECO:0000313" key="3">
    <source>
        <dbReference type="Proteomes" id="UP000050827"/>
    </source>
</evidence>
<dbReference type="RefSeq" id="WP_055392657.1">
    <property type="nucleotide sequence ID" value="NZ_LCTZ01000002.1"/>
</dbReference>
<dbReference type="GO" id="GO:0016787">
    <property type="term" value="F:hydrolase activity"/>
    <property type="evidence" value="ECO:0007669"/>
    <property type="project" value="UniProtKB-KW"/>
</dbReference>
<dbReference type="PROSITE" id="PS51257">
    <property type="entry name" value="PROKAR_LIPOPROTEIN"/>
    <property type="match status" value="1"/>
</dbReference>
<dbReference type="SUPFAM" id="SSF53474">
    <property type="entry name" value="alpha/beta-Hydrolases"/>
    <property type="match status" value="1"/>
</dbReference>
<gene>
    <name evidence="2" type="ORF">AAY42_03725</name>
</gene>
<accession>A0A0Q0WUJ3</accession>
<dbReference type="PANTHER" id="PTHR22946">
    <property type="entry name" value="DIENELACTONE HYDROLASE DOMAIN-CONTAINING PROTEIN-RELATED"/>
    <property type="match status" value="1"/>
</dbReference>
<organism evidence="2 3">
    <name type="scientific">Flagellimonas eckloniae</name>
    <dbReference type="NCBI Taxonomy" id="346185"/>
    <lineage>
        <taxon>Bacteria</taxon>
        <taxon>Pseudomonadati</taxon>
        <taxon>Bacteroidota</taxon>
        <taxon>Flavobacteriia</taxon>
        <taxon>Flavobacteriales</taxon>
        <taxon>Flavobacteriaceae</taxon>
        <taxon>Flagellimonas</taxon>
    </lineage>
</organism>
<dbReference type="Gene3D" id="3.40.50.1820">
    <property type="entry name" value="alpha/beta hydrolase"/>
    <property type="match status" value="1"/>
</dbReference>
<reference evidence="2 3" key="1">
    <citation type="submission" date="2015-04" db="EMBL/GenBank/DDBJ databases">
        <title>Complete genome of flavobacterium.</title>
        <authorList>
            <person name="Kwon Y.M."/>
            <person name="Kim S.-J."/>
        </authorList>
    </citation>
    <scope>NUCLEOTIDE SEQUENCE [LARGE SCALE GENOMIC DNA]</scope>
    <source>
        <strain evidence="2 3">DK169</strain>
    </source>
</reference>
<dbReference type="InterPro" id="IPR029058">
    <property type="entry name" value="AB_hydrolase_fold"/>
</dbReference>
<dbReference type="OrthoDB" id="9787933at2"/>
<dbReference type="Pfam" id="PF01738">
    <property type="entry name" value="DLH"/>
    <property type="match status" value="1"/>
</dbReference>
<feature type="domain" description="Dienelactone hydrolase" evidence="1">
    <location>
        <begin position="57"/>
        <end position="276"/>
    </location>
</feature>
<keyword evidence="3" id="KW-1185">Reference proteome</keyword>
<protein>
    <submittedName>
        <fullName evidence="2">Dienelactone hydrolase</fullName>
    </submittedName>
</protein>
<dbReference type="InterPro" id="IPR002925">
    <property type="entry name" value="Dienelactn_hydro"/>
</dbReference>
<dbReference type="InterPro" id="IPR050261">
    <property type="entry name" value="FrsA_esterase"/>
</dbReference>
<evidence type="ECO:0000259" key="1">
    <source>
        <dbReference type="Pfam" id="PF01738"/>
    </source>
</evidence>
<dbReference type="AlphaFoldDB" id="A0A0Q0WUJ3"/>
<keyword evidence="2" id="KW-0378">Hydrolase</keyword>
<sequence length="278" mass="30666">MKAFITFMLCAFLIVTTSCKQKSENKNNTEQSNQELPVKVKGEEVTYASDSTNLKGYVSFDENNQKKRPGILIVHEWWGHNDYVRKRADMLAELGYTAMAIDMYGDGKQANHPDDAGKFAMSVMTNLPEAKARFNAALELLKKQESVDEEKIAAIGYCFGGSVALTMANSGADLDAVAAFHSGVQLPVMPNKGLKARVLVCNGADDPFVSPESVVAFKTAMDSIQAKYEYVSYPGVKHSFTSKDADVNGEKFQLPLVYDADADKKSWESLQILLKETF</sequence>
<dbReference type="EMBL" id="LCTZ01000002">
    <property type="protein sequence ID" value="KQC29101.1"/>
    <property type="molecule type" value="Genomic_DNA"/>
</dbReference>
<dbReference type="STRING" id="346185.AAY42_03725"/>
<comment type="caution">
    <text evidence="2">The sequence shown here is derived from an EMBL/GenBank/DDBJ whole genome shotgun (WGS) entry which is preliminary data.</text>
</comment>
<name>A0A0Q0WUJ3_9FLAO</name>
<dbReference type="Proteomes" id="UP000050827">
    <property type="component" value="Unassembled WGS sequence"/>
</dbReference>
<dbReference type="PANTHER" id="PTHR22946:SF0">
    <property type="entry name" value="DIENELACTONE HYDROLASE DOMAIN-CONTAINING PROTEIN"/>
    <property type="match status" value="1"/>
</dbReference>
<proteinExistence type="predicted"/>